<evidence type="ECO:0000313" key="2">
    <source>
        <dbReference type="Proteomes" id="UP000019199"/>
    </source>
</evidence>
<proteinExistence type="predicted"/>
<dbReference type="Proteomes" id="UP000019199">
    <property type="component" value="Unassembled WGS sequence"/>
</dbReference>
<name>W1F7S0_ECOLX</name>
<sequence>MTHYLARYDIQRGIDFLHSGIKISMKNYAGQKSLLDTRNENFLLN</sequence>
<dbReference type="EMBL" id="CBWN010000162">
    <property type="protein sequence ID" value="CDL29713.1"/>
    <property type="molecule type" value="Genomic_DNA"/>
</dbReference>
<protein>
    <submittedName>
        <fullName evidence="1">Uncharacterized protein</fullName>
    </submittedName>
</protein>
<organism evidence="1 2">
    <name type="scientific">Escherichia coli ISC7</name>
    <dbReference type="NCBI Taxonomy" id="1432555"/>
    <lineage>
        <taxon>Bacteria</taxon>
        <taxon>Pseudomonadati</taxon>
        <taxon>Pseudomonadota</taxon>
        <taxon>Gammaproteobacteria</taxon>
        <taxon>Enterobacterales</taxon>
        <taxon>Enterobacteriaceae</taxon>
        <taxon>Escherichia</taxon>
    </lineage>
</organism>
<evidence type="ECO:0000313" key="1">
    <source>
        <dbReference type="EMBL" id="CDL29713.1"/>
    </source>
</evidence>
<dbReference type="AlphaFoldDB" id="W1F7S0"/>
<accession>W1F7S0</accession>
<reference evidence="1 2" key="1">
    <citation type="submission" date="2013-10" db="EMBL/GenBank/DDBJ databases">
        <title>Antibiotic resistance diversity of beta-lactamase producers in the General Hospital Vienna.</title>
        <authorList>
            <person name="Barisic I."/>
            <person name="Mitteregger D."/>
            <person name="Hirschl A.M."/>
            <person name="Noehammer C."/>
            <person name="Wiesinger-Mayr H."/>
        </authorList>
    </citation>
    <scope>NUCLEOTIDE SEQUENCE [LARGE SCALE GENOMIC DNA]</scope>
    <source>
        <strain evidence="1 2">ISC7</strain>
    </source>
</reference>
<comment type="caution">
    <text evidence="1">The sequence shown here is derived from an EMBL/GenBank/DDBJ whole genome shotgun (WGS) entry which is preliminary data.</text>
</comment>